<protein>
    <submittedName>
        <fullName evidence="1">Uncharacterized protein</fullName>
    </submittedName>
</protein>
<reference evidence="1 2" key="1">
    <citation type="submission" date="2022-05" db="EMBL/GenBank/DDBJ databases">
        <title>A multi-omics perspective on studying reproductive biology in Daphnia sinensis.</title>
        <authorList>
            <person name="Jia J."/>
        </authorList>
    </citation>
    <scope>NUCLEOTIDE SEQUENCE [LARGE SCALE GENOMIC DNA]</scope>
    <source>
        <strain evidence="1 2">WSL</strain>
    </source>
</reference>
<dbReference type="Proteomes" id="UP000820818">
    <property type="component" value="Linkage Group LG10"/>
</dbReference>
<proteinExistence type="predicted"/>
<comment type="caution">
    <text evidence="1">The sequence shown here is derived from an EMBL/GenBank/DDBJ whole genome shotgun (WGS) entry which is preliminary data.</text>
</comment>
<keyword evidence="2" id="KW-1185">Reference proteome</keyword>
<sequence>MPFQTIFKNEVLTIGNTKRKSSFFFLNKAVLGQASFHQHKRNWTIVDNRQMAFGSQFRSRAYRPCPVFSNCATRAHMYASS</sequence>
<organism evidence="1 2">
    <name type="scientific">Daphnia sinensis</name>
    <dbReference type="NCBI Taxonomy" id="1820382"/>
    <lineage>
        <taxon>Eukaryota</taxon>
        <taxon>Metazoa</taxon>
        <taxon>Ecdysozoa</taxon>
        <taxon>Arthropoda</taxon>
        <taxon>Crustacea</taxon>
        <taxon>Branchiopoda</taxon>
        <taxon>Diplostraca</taxon>
        <taxon>Cladocera</taxon>
        <taxon>Anomopoda</taxon>
        <taxon>Daphniidae</taxon>
        <taxon>Daphnia</taxon>
        <taxon>Daphnia similis group</taxon>
    </lineage>
</organism>
<accession>A0AAD5KHG1</accession>
<gene>
    <name evidence="1" type="ORF">GHT06_022762</name>
</gene>
<evidence type="ECO:0000313" key="1">
    <source>
        <dbReference type="EMBL" id="KAI9552396.1"/>
    </source>
</evidence>
<dbReference type="EMBL" id="WJBH02000010">
    <property type="protein sequence ID" value="KAI9552396.1"/>
    <property type="molecule type" value="Genomic_DNA"/>
</dbReference>
<evidence type="ECO:0000313" key="2">
    <source>
        <dbReference type="Proteomes" id="UP000820818"/>
    </source>
</evidence>
<dbReference type="AlphaFoldDB" id="A0AAD5KHG1"/>
<name>A0AAD5KHG1_9CRUS</name>